<accession>A0A8J4A987</accession>
<dbReference type="GO" id="GO:0140662">
    <property type="term" value="F:ATP-dependent protein folding chaperone"/>
    <property type="evidence" value="ECO:0007669"/>
    <property type="project" value="InterPro"/>
</dbReference>
<keyword evidence="9" id="KW-1185">Reference proteome</keyword>
<gene>
    <name evidence="8" type="ORF">Voc01_102380</name>
</gene>
<dbReference type="PROSITE" id="PS01036">
    <property type="entry name" value="HSP70_3"/>
    <property type="match status" value="1"/>
</dbReference>
<dbReference type="AlphaFoldDB" id="A0A8J4A987"/>
<evidence type="ECO:0000313" key="9">
    <source>
        <dbReference type="Proteomes" id="UP000635606"/>
    </source>
</evidence>
<proteinExistence type="inferred from homology"/>
<evidence type="ECO:0000256" key="4">
    <source>
        <dbReference type="ARBA" id="ARBA00023016"/>
    </source>
</evidence>
<keyword evidence="3" id="KW-0067">ATP-binding</keyword>
<evidence type="ECO:0000313" key="8">
    <source>
        <dbReference type="EMBL" id="GIJ75321.1"/>
    </source>
</evidence>
<dbReference type="SUPFAM" id="SSF53067">
    <property type="entry name" value="Actin-like ATPase domain"/>
    <property type="match status" value="2"/>
</dbReference>
<reference evidence="8" key="1">
    <citation type="submission" date="2021-01" db="EMBL/GenBank/DDBJ databases">
        <title>Whole genome shotgun sequence of Virgisporangium ochraceum NBRC 16418.</title>
        <authorList>
            <person name="Komaki H."/>
            <person name="Tamura T."/>
        </authorList>
    </citation>
    <scope>NUCLEOTIDE SEQUENCE</scope>
    <source>
        <strain evidence="8">NBRC 16418</strain>
    </source>
</reference>
<keyword evidence="5" id="KW-0143">Chaperone</keyword>
<dbReference type="PRINTS" id="PR00301">
    <property type="entry name" value="HEATSHOCK70"/>
</dbReference>
<dbReference type="Gene3D" id="3.90.640.10">
    <property type="entry name" value="Actin, Chain A, domain 4"/>
    <property type="match status" value="1"/>
</dbReference>
<evidence type="ECO:0008006" key="10">
    <source>
        <dbReference type="Google" id="ProtNLM"/>
    </source>
</evidence>
<keyword evidence="2" id="KW-0547">Nucleotide-binding</keyword>
<dbReference type="PANTHER" id="PTHR45639">
    <property type="entry name" value="HSC70CB, ISOFORM G-RELATED"/>
    <property type="match status" value="1"/>
</dbReference>
<dbReference type="GO" id="GO:0005524">
    <property type="term" value="F:ATP binding"/>
    <property type="evidence" value="ECO:0007669"/>
    <property type="project" value="UniProtKB-KW"/>
</dbReference>
<dbReference type="EMBL" id="BOPH01000153">
    <property type="protein sequence ID" value="GIJ75321.1"/>
    <property type="molecule type" value="Genomic_DNA"/>
</dbReference>
<comment type="caution">
    <text evidence="8">The sequence shown here is derived from an EMBL/GenBank/DDBJ whole genome shotgun (WGS) entry which is preliminary data.</text>
</comment>
<dbReference type="Pfam" id="PF00012">
    <property type="entry name" value="HSP70"/>
    <property type="match status" value="1"/>
</dbReference>
<comment type="similarity">
    <text evidence="1">Belongs to the heat shock protein 70 family.</text>
</comment>
<keyword evidence="7" id="KW-0472">Membrane</keyword>
<feature type="compositionally biased region" description="Low complexity" evidence="6">
    <location>
        <begin position="360"/>
        <end position="419"/>
    </location>
</feature>
<dbReference type="InterPro" id="IPR018181">
    <property type="entry name" value="Heat_shock_70_CS"/>
</dbReference>
<dbReference type="Proteomes" id="UP000635606">
    <property type="component" value="Unassembled WGS sequence"/>
</dbReference>
<evidence type="ECO:0000256" key="7">
    <source>
        <dbReference type="SAM" id="Phobius"/>
    </source>
</evidence>
<evidence type="ECO:0000256" key="2">
    <source>
        <dbReference type="ARBA" id="ARBA00022741"/>
    </source>
</evidence>
<feature type="region of interest" description="Disordered" evidence="6">
    <location>
        <begin position="357"/>
        <end position="427"/>
    </location>
</feature>
<sequence>MSGGYAVGIDLGTSNTVAILRFPDGRTRPVLFDGQPVLPSAVFLDHSGTLQVGRDAQRMAQLDPARFEPNPKRRIDEDVLFLGDRELPIVDVLAAPLRTVARAVTDTVGHLPPAVITCPAAWGSARKGRLQQAAARAGWPPVHLMAEPIAAARYFTETQRRPIPVGRTLAIFDFGGGTLDVALVRNDGATFTVVGSGGAEDLGGLDIDAAIVNHLGQLLAAQHPQVWAQISQPTDELGRRNRRMFWEDVRAAKEMLSRSTAAPVAVPGVSASLHVTRDELEQLATPLLRRATGELSRALRQANLTPGQLCGIFLVGGTSRVPLVSRLLHAETGVAPTVLEQPELPVAEGAVAGSVGGPAAGPAPAQRAASAPVSGSPVVPVSGTPVSGMPVSGSPVSGSPISGSPSGAPAQRVAPQPRAYTTVAPPPMPPPMPVQQPMPGMWVTSGPPPRPPRRYRAWPWLLTLVLVFGGLCYGGYLVVKANTTDPLTEELTITIDDLAPTGLHQAIVTSSWAHAVGQHTDGTVEVASVRHGTDTTVRHRSTKGGGWTVAFQVGDWVAVIAAPAADGTRTMLVSNAASNTFAETALGAGEKVTLTGVDAGGGLGYIAYAEPANTVRYGVVGGPTPAPGQPFRLPAGARPLPGEQGDDHLDVIDGAGKISRYTRKGLQEGLGQAAPGHPVALVHYDALAGNLYVAENKTEYQLLRNGTRIYVDQSIRRPVWIGPCGDKVCMIDEITDDPTSRQLFEITEAGPSDTRAQVPYAAVPGSLARAAEFVIVPTLENDKAGAAVANLKKGTFNRNYYDVRLRDDPKLSGDVDAVLLPTRPAGAAAEWAGTAQPLAIEGVNFGDGASTDLGTVTVIPASCDVGGSRLACATATDFRVWTIDS</sequence>
<protein>
    <recommendedName>
        <fullName evidence="10">Heat shock protein 70</fullName>
    </recommendedName>
</protein>
<name>A0A8J4A987_9ACTN</name>
<evidence type="ECO:0000256" key="5">
    <source>
        <dbReference type="ARBA" id="ARBA00023186"/>
    </source>
</evidence>
<keyword evidence="7" id="KW-1133">Transmembrane helix</keyword>
<dbReference type="RefSeq" id="WP_203935083.1">
    <property type="nucleotide sequence ID" value="NZ_BOPH01000153.1"/>
</dbReference>
<evidence type="ECO:0000256" key="6">
    <source>
        <dbReference type="SAM" id="MobiDB-lite"/>
    </source>
</evidence>
<evidence type="ECO:0000256" key="3">
    <source>
        <dbReference type="ARBA" id="ARBA00022840"/>
    </source>
</evidence>
<keyword evidence="7" id="KW-0812">Transmembrane</keyword>
<dbReference type="PANTHER" id="PTHR45639:SF34">
    <property type="entry name" value="CHAPERONE PROTEIN DNAK"/>
    <property type="match status" value="1"/>
</dbReference>
<dbReference type="InterPro" id="IPR043129">
    <property type="entry name" value="ATPase_NBD"/>
</dbReference>
<dbReference type="GO" id="GO:0030968">
    <property type="term" value="P:endoplasmic reticulum unfolded protein response"/>
    <property type="evidence" value="ECO:0007669"/>
    <property type="project" value="TreeGrafter"/>
</dbReference>
<evidence type="ECO:0000256" key="1">
    <source>
        <dbReference type="ARBA" id="ARBA00007381"/>
    </source>
</evidence>
<dbReference type="Gene3D" id="3.30.420.40">
    <property type="match status" value="2"/>
</dbReference>
<dbReference type="InterPro" id="IPR013126">
    <property type="entry name" value="Hsp_70_fam"/>
</dbReference>
<organism evidence="8 9">
    <name type="scientific">Virgisporangium ochraceum</name>
    <dbReference type="NCBI Taxonomy" id="65505"/>
    <lineage>
        <taxon>Bacteria</taxon>
        <taxon>Bacillati</taxon>
        <taxon>Actinomycetota</taxon>
        <taxon>Actinomycetes</taxon>
        <taxon>Micromonosporales</taxon>
        <taxon>Micromonosporaceae</taxon>
        <taxon>Virgisporangium</taxon>
    </lineage>
</organism>
<keyword evidence="4" id="KW-0346">Stress response</keyword>
<feature type="transmembrane region" description="Helical" evidence="7">
    <location>
        <begin position="457"/>
        <end position="479"/>
    </location>
</feature>